<organism evidence="3 4">
    <name type="scientific">Enterovirga rhinocerotis</name>
    <dbReference type="NCBI Taxonomy" id="1339210"/>
    <lineage>
        <taxon>Bacteria</taxon>
        <taxon>Pseudomonadati</taxon>
        <taxon>Pseudomonadota</taxon>
        <taxon>Alphaproteobacteria</taxon>
        <taxon>Hyphomicrobiales</taxon>
        <taxon>Methylobacteriaceae</taxon>
        <taxon>Enterovirga</taxon>
    </lineage>
</organism>
<name>A0A4R7BUZ8_9HYPH</name>
<dbReference type="AlphaFoldDB" id="A0A4R7BUZ8"/>
<keyword evidence="4" id="KW-1185">Reference proteome</keyword>
<proteinExistence type="predicted"/>
<keyword evidence="2" id="KW-0732">Signal</keyword>
<protein>
    <submittedName>
        <fullName evidence="3">Putative sensory transduction regulator</fullName>
    </submittedName>
</protein>
<feature type="compositionally biased region" description="Low complexity" evidence="1">
    <location>
        <begin position="54"/>
        <end position="63"/>
    </location>
</feature>
<comment type="caution">
    <text evidence="3">The sequence shown here is derived from an EMBL/GenBank/DDBJ whole genome shotgun (WGS) entry which is preliminary data.</text>
</comment>
<sequence length="197" mass="20882">MKLGAAWIMVALVAGLAPALAQTATGGDPSDAASQLRLDRPVGGGGSGGGSGGSPAPAAPRASGLVTDVSAEDVVRIMRDVGFKSTTVETNKAGSYVKAQIDETDTFIFLENCNDGRCVSLLFTVYLGRQDSVDETFINDYNRNTIYTKLAKDKDGELQLMLPASLYKGVSEEHVRSLGELWISVFKEALEYKPSGK</sequence>
<reference evidence="3 4" key="1">
    <citation type="submission" date="2019-03" db="EMBL/GenBank/DDBJ databases">
        <title>Genomic Encyclopedia of Type Strains, Phase IV (KMG-IV): sequencing the most valuable type-strain genomes for metagenomic binning, comparative biology and taxonomic classification.</title>
        <authorList>
            <person name="Goeker M."/>
        </authorList>
    </citation>
    <scope>NUCLEOTIDE SEQUENCE [LARGE SCALE GENOMIC DNA]</scope>
    <source>
        <strain evidence="3 4">DSM 25903</strain>
    </source>
</reference>
<feature type="chain" id="PRO_5020467159" evidence="2">
    <location>
        <begin position="22"/>
        <end position="197"/>
    </location>
</feature>
<accession>A0A4R7BUZ8</accession>
<dbReference type="EMBL" id="SNZR01000014">
    <property type="protein sequence ID" value="TDR89223.1"/>
    <property type="molecule type" value="Genomic_DNA"/>
</dbReference>
<feature type="signal peptide" evidence="2">
    <location>
        <begin position="1"/>
        <end position="21"/>
    </location>
</feature>
<dbReference type="InterPro" id="IPR019660">
    <property type="entry name" value="Put_sensory_transdc_reg_YbjN"/>
</dbReference>
<dbReference type="Proteomes" id="UP000295122">
    <property type="component" value="Unassembled WGS sequence"/>
</dbReference>
<dbReference type="RefSeq" id="WP_133772775.1">
    <property type="nucleotide sequence ID" value="NZ_SNZR01000014.1"/>
</dbReference>
<evidence type="ECO:0000313" key="4">
    <source>
        <dbReference type="Proteomes" id="UP000295122"/>
    </source>
</evidence>
<evidence type="ECO:0000256" key="2">
    <source>
        <dbReference type="SAM" id="SignalP"/>
    </source>
</evidence>
<dbReference type="Pfam" id="PF10722">
    <property type="entry name" value="YbjN"/>
    <property type="match status" value="1"/>
</dbReference>
<feature type="compositionally biased region" description="Gly residues" evidence="1">
    <location>
        <begin position="42"/>
        <end position="53"/>
    </location>
</feature>
<evidence type="ECO:0000313" key="3">
    <source>
        <dbReference type="EMBL" id="TDR89223.1"/>
    </source>
</evidence>
<gene>
    <name evidence="3" type="ORF">EV668_3713</name>
</gene>
<evidence type="ECO:0000256" key="1">
    <source>
        <dbReference type="SAM" id="MobiDB-lite"/>
    </source>
</evidence>
<feature type="region of interest" description="Disordered" evidence="1">
    <location>
        <begin position="24"/>
        <end position="63"/>
    </location>
</feature>